<reference evidence="1" key="1">
    <citation type="journal article" date="2015" name="Nature">
        <title>Complex archaea that bridge the gap between prokaryotes and eukaryotes.</title>
        <authorList>
            <person name="Spang A."/>
            <person name="Saw J.H."/>
            <person name="Jorgensen S.L."/>
            <person name="Zaremba-Niedzwiedzka K."/>
            <person name="Martijn J."/>
            <person name="Lind A.E."/>
            <person name="van Eijk R."/>
            <person name="Schleper C."/>
            <person name="Guy L."/>
            <person name="Ettema T.J."/>
        </authorList>
    </citation>
    <scope>NUCLEOTIDE SEQUENCE</scope>
</reference>
<dbReference type="EMBL" id="LAZR01038247">
    <property type="protein sequence ID" value="KKL20058.1"/>
    <property type="molecule type" value="Genomic_DNA"/>
</dbReference>
<protein>
    <submittedName>
        <fullName evidence="1">Uncharacterized protein</fullName>
    </submittedName>
</protein>
<accession>A0A0F9E7N3</accession>
<proteinExistence type="predicted"/>
<comment type="caution">
    <text evidence="1">The sequence shown here is derived from an EMBL/GenBank/DDBJ whole genome shotgun (WGS) entry which is preliminary data.</text>
</comment>
<name>A0A0F9E7N3_9ZZZZ</name>
<organism evidence="1">
    <name type="scientific">marine sediment metagenome</name>
    <dbReference type="NCBI Taxonomy" id="412755"/>
    <lineage>
        <taxon>unclassified sequences</taxon>
        <taxon>metagenomes</taxon>
        <taxon>ecological metagenomes</taxon>
    </lineage>
</organism>
<feature type="non-terminal residue" evidence="1">
    <location>
        <position position="367"/>
    </location>
</feature>
<sequence length="367" mass="41905">MTNGRDCDGDVPELVDGTNDAPCSFVYKFQSYDCWDGTPSGISARRGRAATWRDAIDDFEQERDALRGLCAQWGNLSAADRKEALVYRRANNGRRLYALMQFIDEAGQYNNRIPVPPPRLRTVKGEYGMTTSIEPDETDKRALDCHQDTKCTCNQPLYDCFYGEAKWALGACFDADHGGDAEICASESVRALARLLETRLQRMSDDDDDDDVPTSWSMPLNAHGHTLVYGDDEMSEVARVQRLVHAGTRRRLLDAPERRADLQLWEWLSFADKRKQLISHRVQQAMRLHDDAIRNPPWAGFAEEEIRDAGGTVDKLRDRKRQKAEEEVDQWLKPEHIFLAKSMQDLDDHLIVKAVLDAQDWAAKWRS</sequence>
<gene>
    <name evidence="1" type="ORF">LCGC14_2459270</name>
</gene>
<evidence type="ECO:0000313" key="1">
    <source>
        <dbReference type="EMBL" id="KKL20058.1"/>
    </source>
</evidence>
<dbReference type="AlphaFoldDB" id="A0A0F9E7N3"/>